<protein>
    <submittedName>
        <fullName evidence="1">Uncharacterized protein</fullName>
    </submittedName>
</protein>
<keyword evidence="2" id="KW-1185">Reference proteome</keyword>
<sequence>MASTTQSASGSRDSQAPLVNDLTSPPAQGTTDQTAASEERTRKRDFFRFSRKEDEKKKAKSPTTATSQLVSAGGLRPASPLAGVDTTRSPASPARNSPYGVASSPRGMRSASPRTHSPASSMIFERNVQEDVAIPQASPQIPSHIITENHIPPALDATSEAITDKKLDPDTVEIVTHATHQPASVTISSGLHDAPISPVMSEELHPPVPAVHRQESAENTSNYASLDSVDVRRLSFISFADVVHAEHDFADGRRDSTNITSHPSIGLPRSPSPMRSPVSSSAAIGTSPPTSVSPSVHEASPHRATGELNIETMRQALRKTGSGDLSGVRSAPLSAIGNDDGTNDRSFR</sequence>
<organism evidence="1 2">
    <name type="scientific">Neophaeococcomyces mojaviensis</name>
    <dbReference type="NCBI Taxonomy" id="3383035"/>
    <lineage>
        <taxon>Eukaryota</taxon>
        <taxon>Fungi</taxon>
        <taxon>Dikarya</taxon>
        <taxon>Ascomycota</taxon>
        <taxon>Pezizomycotina</taxon>
        <taxon>Eurotiomycetes</taxon>
        <taxon>Chaetothyriomycetidae</taxon>
        <taxon>Chaetothyriales</taxon>
        <taxon>Chaetothyriales incertae sedis</taxon>
        <taxon>Neophaeococcomyces</taxon>
    </lineage>
</organism>
<dbReference type="EMBL" id="JAPDRQ010000098">
    <property type="protein sequence ID" value="KAJ9655391.1"/>
    <property type="molecule type" value="Genomic_DNA"/>
</dbReference>
<gene>
    <name evidence="1" type="ORF">H2198_005765</name>
</gene>
<name>A0ACC3A504_9EURO</name>
<reference evidence="1" key="1">
    <citation type="submission" date="2022-10" db="EMBL/GenBank/DDBJ databases">
        <title>Culturing micro-colonial fungi from biological soil crusts in the Mojave desert and describing Neophaeococcomyces mojavensis, and introducing the new genera and species Taxawa tesnikishii.</title>
        <authorList>
            <person name="Kurbessoian T."/>
            <person name="Stajich J.E."/>
        </authorList>
    </citation>
    <scope>NUCLEOTIDE SEQUENCE</scope>
    <source>
        <strain evidence="1">JES_112</strain>
    </source>
</reference>
<evidence type="ECO:0000313" key="1">
    <source>
        <dbReference type="EMBL" id="KAJ9655391.1"/>
    </source>
</evidence>
<proteinExistence type="predicted"/>
<dbReference type="Proteomes" id="UP001172386">
    <property type="component" value="Unassembled WGS sequence"/>
</dbReference>
<comment type="caution">
    <text evidence="1">The sequence shown here is derived from an EMBL/GenBank/DDBJ whole genome shotgun (WGS) entry which is preliminary data.</text>
</comment>
<evidence type="ECO:0000313" key="2">
    <source>
        <dbReference type="Proteomes" id="UP001172386"/>
    </source>
</evidence>
<accession>A0ACC3A504</accession>